<name>A0A8S5QIM3_9CAUD</name>
<proteinExistence type="predicted"/>
<protein>
    <submittedName>
        <fullName evidence="1">Uncharacterized protein</fullName>
    </submittedName>
</protein>
<reference evidence="1" key="1">
    <citation type="journal article" date="2021" name="Proc. Natl. Acad. Sci. U.S.A.">
        <title>A Catalog of Tens of Thousands of Viruses from Human Metagenomes Reveals Hidden Associations with Chronic Diseases.</title>
        <authorList>
            <person name="Tisza M.J."/>
            <person name="Buck C.B."/>
        </authorList>
    </citation>
    <scope>NUCLEOTIDE SEQUENCE</scope>
    <source>
        <strain evidence="1">Ct3mI7</strain>
    </source>
</reference>
<sequence length="76" mass="8770">MENKIYKICEDVLTITDDEIKELREIAEGQKRYNNPLRMATSGWQQELGEHNDKVLDAIIALKKELEAGAEIERPN</sequence>
<accession>A0A8S5QIM3</accession>
<evidence type="ECO:0000313" key="1">
    <source>
        <dbReference type="EMBL" id="DAE18842.1"/>
    </source>
</evidence>
<dbReference type="EMBL" id="BK015664">
    <property type="protein sequence ID" value="DAE18842.1"/>
    <property type="molecule type" value="Genomic_DNA"/>
</dbReference>
<organism evidence="1">
    <name type="scientific">Myoviridae sp. ct3mI7</name>
    <dbReference type="NCBI Taxonomy" id="2825028"/>
    <lineage>
        <taxon>Viruses</taxon>
        <taxon>Duplodnaviria</taxon>
        <taxon>Heunggongvirae</taxon>
        <taxon>Uroviricota</taxon>
        <taxon>Caudoviricetes</taxon>
    </lineage>
</organism>